<dbReference type="InterPro" id="IPR013515">
    <property type="entry name" value="Phytochrome_cen-reg"/>
</dbReference>
<dbReference type="SMART" id="SM00388">
    <property type="entry name" value="HisKA"/>
    <property type="match status" value="1"/>
</dbReference>
<dbReference type="InterPro" id="IPR036097">
    <property type="entry name" value="HisK_dim/P_sf"/>
</dbReference>
<reference evidence="12" key="2">
    <citation type="submission" date="2020-08" db="EMBL/GenBank/DDBJ databases">
        <authorList>
            <person name="Chen M."/>
            <person name="Teng W."/>
            <person name="Zhao L."/>
            <person name="Hu C."/>
            <person name="Zhou Y."/>
            <person name="Han B."/>
            <person name="Song L."/>
            <person name="Shu W."/>
        </authorList>
    </citation>
    <scope>NUCLEOTIDE SEQUENCE</scope>
    <source>
        <strain evidence="12">FACHB-1375</strain>
    </source>
</reference>
<dbReference type="CDD" id="cd00082">
    <property type="entry name" value="HisKA"/>
    <property type="match status" value="1"/>
</dbReference>
<dbReference type="Gene3D" id="3.30.450.40">
    <property type="match status" value="1"/>
</dbReference>
<dbReference type="Gene3D" id="3.30.565.10">
    <property type="entry name" value="Histidine kinase-like ATPase, C-terminal domain"/>
    <property type="match status" value="1"/>
</dbReference>
<dbReference type="PROSITE" id="PS50046">
    <property type="entry name" value="PHYTOCHROME_2"/>
    <property type="match status" value="1"/>
</dbReference>
<dbReference type="GO" id="GO:0009881">
    <property type="term" value="F:photoreceptor activity"/>
    <property type="evidence" value="ECO:0007669"/>
    <property type="project" value="UniProtKB-KW"/>
</dbReference>
<dbReference type="InterPro" id="IPR003018">
    <property type="entry name" value="GAF"/>
</dbReference>
<dbReference type="InterPro" id="IPR005467">
    <property type="entry name" value="His_kinase_dom"/>
</dbReference>
<comment type="catalytic activity">
    <reaction evidence="1">
        <text>ATP + protein L-histidine = ADP + protein N-phospho-L-histidine.</text>
        <dbReference type="EC" id="2.7.13.3"/>
    </reaction>
</comment>
<keyword evidence="9" id="KW-0675">Receptor</keyword>
<dbReference type="Gene3D" id="3.30.450.20">
    <property type="entry name" value="PAS domain"/>
    <property type="match status" value="1"/>
</dbReference>
<dbReference type="EMBL" id="JACJPW010000059">
    <property type="protein sequence ID" value="MBD2183576.1"/>
    <property type="molecule type" value="Genomic_DNA"/>
</dbReference>
<keyword evidence="6" id="KW-0808">Transferase</keyword>
<dbReference type="EC" id="2.7.13.3" evidence="3"/>
<dbReference type="PROSITE" id="PS50109">
    <property type="entry name" value="HIS_KIN"/>
    <property type="match status" value="1"/>
</dbReference>
<dbReference type="InterPro" id="IPR050351">
    <property type="entry name" value="BphY/WalK/GraS-like"/>
</dbReference>
<keyword evidence="13" id="KW-1185">Reference proteome</keyword>
<dbReference type="Pfam" id="PF01590">
    <property type="entry name" value="GAF"/>
    <property type="match status" value="1"/>
</dbReference>
<evidence type="ECO:0000259" key="11">
    <source>
        <dbReference type="PROSITE" id="PS50109"/>
    </source>
</evidence>
<evidence type="ECO:0000256" key="8">
    <source>
        <dbReference type="ARBA" id="ARBA00022991"/>
    </source>
</evidence>
<organism evidence="12 13">
    <name type="scientific">Aerosakkonema funiforme FACHB-1375</name>
    <dbReference type="NCBI Taxonomy" id="2949571"/>
    <lineage>
        <taxon>Bacteria</taxon>
        <taxon>Bacillati</taxon>
        <taxon>Cyanobacteriota</taxon>
        <taxon>Cyanophyceae</taxon>
        <taxon>Oscillatoriophycideae</taxon>
        <taxon>Aerosakkonematales</taxon>
        <taxon>Aerosakkonemataceae</taxon>
        <taxon>Aerosakkonema</taxon>
    </lineage>
</organism>
<dbReference type="InterPro" id="IPR036890">
    <property type="entry name" value="HATPase_C_sf"/>
</dbReference>
<dbReference type="SUPFAM" id="SSF55874">
    <property type="entry name" value="ATPase domain of HSP90 chaperone/DNA topoisomerase II/histidine kinase"/>
    <property type="match status" value="1"/>
</dbReference>
<dbReference type="Gene3D" id="3.30.450.270">
    <property type="match status" value="1"/>
</dbReference>
<dbReference type="Gene3D" id="1.10.287.130">
    <property type="match status" value="1"/>
</dbReference>
<dbReference type="SUPFAM" id="SSF55781">
    <property type="entry name" value="GAF domain-like"/>
    <property type="match status" value="2"/>
</dbReference>
<dbReference type="GO" id="GO:0009584">
    <property type="term" value="P:detection of visible light"/>
    <property type="evidence" value="ECO:0007669"/>
    <property type="project" value="InterPro"/>
</dbReference>
<dbReference type="GO" id="GO:0006355">
    <property type="term" value="P:regulation of DNA-templated transcription"/>
    <property type="evidence" value="ECO:0007669"/>
    <property type="project" value="InterPro"/>
</dbReference>
<dbReference type="InterPro" id="IPR029016">
    <property type="entry name" value="GAF-like_dom_sf"/>
</dbReference>
<keyword evidence="8" id="KW-0157">Chromophore</keyword>
<dbReference type="InterPro" id="IPR003661">
    <property type="entry name" value="HisK_dim/P_dom"/>
</dbReference>
<dbReference type="AlphaFoldDB" id="A0A926ZK18"/>
<dbReference type="Pfam" id="PF08446">
    <property type="entry name" value="PAS_2"/>
    <property type="match status" value="1"/>
</dbReference>
<dbReference type="PRINTS" id="PR01033">
    <property type="entry name" value="PHYTOCHROME"/>
</dbReference>
<dbReference type="Pfam" id="PF02518">
    <property type="entry name" value="HATPase_c"/>
    <property type="match status" value="1"/>
</dbReference>
<sequence length="786" mass="89164">MNLTEFITANNVNLNNCDREQIHLPGSIQPHGVLFVLSEPDLQVEQVSNNTEIFLGISPDSLLGQNLAILFDDEQIGKIQNCLNGDFENINPLKLFANFGGLSIELDGIIHRSDRGKIILEIERTDHPEDRSFFGFHKLTKSTLTKMQKAANLRELCRVIVAEIRQITGFDRVMAYQFDADGAGTVIAEDKPDEWETYLGLRYPDSDIPKQAKHLYTLNWLRLIPDVDYQPVPIVCHTQDGDNSPLDLSFSVLRSVSPIHIKYLKNMGVGASMSISIIKNRKLWGLIACHHQKTKYIPYSIRTACEFLGQVMSLEIAGKEDYEDLDYKIRIKSMQSQLIDAVSQSEDFTDVLLENSTSLLAAVGAEGAAICRDKEIIRIGKTPEIVQIQDLLAWLPERFERDLFVTDCLPKIYPKSENFQAVGSGLLALAISKIRQKYILWFRSEQIQLVDWAGNPNKTNRIESDGSLTIFPRKSFEKWQETVYGKSLPWQPWEIDGALDLRSAIVGIVMRKADELAAVNLELQRSNSELDAFAYIASHDLKEPLRGIHNYATFLLEDYGNILDAEGTEKLGTMVRLTKRMEDLINALLHFSRLGRQELNMAYIDLNNLVQIVADLLRISSDNNHFLIQIPQKLPMVQGDRILIEEVFTNLITNALKYNRHLQKIISNAGRMPTPQEFLEMSNESPEKLVEVGFLDNHPPNVKNFMENSPNQFWTIYVRDNGIGIREKHLDSIFRIFKRLHSPGKYGGGTGAGLTIVKKIVERHGGTIWVESNYGEGSTFYFTLPK</sequence>
<keyword evidence="4" id="KW-0600">Photoreceptor protein</keyword>
<evidence type="ECO:0000256" key="5">
    <source>
        <dbReference type="ARBA" id="ARBA00022606"/>
    </source>
</evidence>
<keyword evidence="5" id="KW-0716">Sensory transduction</keyword>
<evidence type="ECO:0000256" key="1">
    <source>
        <dbReference type="ARBA" id="ARBA00000085"/>
    </source>
</evidence>
<dbReference type="Proteomes" id="UP000641646">
    <property type="component" value="Unassembled WGS sequence"/>
</dbReference>
<dbReference type="InterPro" id="IPR001294">
    <property type="entry name" value="Phytochrome"/>
</dbReference>
<evidence type="ECO:0000256" key="3">
    <source>
        <dbReference type="ARBA" id="ARBA00012438"/>
    </source>
</evidence>
<feature type="domain" description="Histidine kinase" evidence="11">
    <location>
        <begin position="536"/>
        <end position="786"/>
    </location>
</feature>
<comment type="similarity">
    <text evidence="2">In the N-terminal section; belongs to the phytochrome family.</text>
</comment>
<dbReference type="InterPro" id="IPR013654">
    <property type="entry name" value="PAS_2"/>
</dbReference>
<dbReference type="InterPro" id="IPR016132">
    <property type="entry name" value="Phyto_chromo_attachment"/>
</dbReference>
<dbReference type="SMART" id="SM00065">
    <property type="entry name" value="GAF"/>
    <property type="match status" value="1"/>
</dbReference>
<dbReference type="SUPFAM" id="SSF47384">
    <property type="entry name" value="Homodimeric domain of signal transducing histidine kinase"/>
    <property type="match status" value="1"/>
</dbReference>
<protein>
    <recommendedName>
        <fullName evidence="3">histidine kinase</fullName>
        <ecNumber evidence="3">2.7.13.3</ecNumber>
    </recommendedName>
</protein>
<dbReference type="InterPro" id="IPR035965">
    <property type="entry name" value="PAS-like_dom_sf"/>
</dbReference>
<evidence type="ECO:0000313" key="13">
    <source>
        <dbReference type="Proteomes" id="UP000641646"/>
    </source>
</evidence>
<evidence type="ECO:0000256" key="7">
    <source>
        <dbReference type="ARBA" id="ARBA00022777"/>
    </source>
</evidence>
<dbReference type="PANTHER" id="PTHR42878:SF15">
    <property type="entry name" value="BACTERIOPHYTOCHROME"/>
    <property type="match status" value="1"/>
</dbReference>
<evidence type="ECO:0000256" key="9">
    <source>
        <dbReference type="ARBA" id="ARBA00023170"/>
    </source>
</evidence>
<gene>
    <name evidence="12" type="ORF">H6G03_21360</name>
</gene>
<proteinExistence type="inferred from homology"/>
<dbReference type="SUPFAM" id="SSF55785">
    <property type="entry name" value="PYP-like sensor domain (PAS domain)"/>
    <property type="match status" value="1"/>
</dbReference>
<comment type="caution">
    <text evidence="12">The sequence shown here is derived from an EMBL/GenBank/DDBJ whole genome shotgun (WGS) entry which is preliminary data.</text>
</comment>
<evidence type="ECO:0000259" key="10">
    <source>
        <dbReference type="PROSITE" id="PS50046"/>
    </source>
</evidence>
<dbReference type="GO" id="GO:0030295">
    <property type="term" value="F:protein kinase activator activity"/>
    <property type="evidence" value="ECO:0007669"/>
    <property type="project" value="TreeGrafter"/>
</dbReference>
<reference evidence="12" key="1">
    <citation type="journal article" date="2015" name="ISME J.">
        <title>Draft Genome Sequence of Streptomyces incarnatus NRRL8089, which Produces the Nucleoside Antibiotic Sinefungin.</title>
        <authorList>
            <person name="Oshima K."/>
            <person name="Hattori M."/>
            <person name="Shimizu H."/>
            <person name="Fukuda K."/>
            <person name="Nemoto M."/>
            <person name="Inagaki K."/>
            <person name="Tamura T."/>
        </authorList>
    </citation>
    <scope>NUCLEOTIDE SEQUENCE</scope>
    <source>
        <strain evidence="12">FACHB-1375</strain>
    </source>
</reference>
<evidence type="ECO:0000256" key="4">
    <source>
        <dbReference type="ARBA" id="ARBA00022543"/>
    </source>
</evidence>
<dbReference type="GO" id="GO:0000156">
    <property type="term" value="F:phosphorelay response regulator activity"/>
    <property type="evidence" value="ECO:0007669"/>
    <property type="project" value="TreeGrafter"/>
</dbReference>
<dbReference type="InterPro" id="IPR003594">
    <property type="entry name" value="HATPase_dom"/>
</dbReference>
<dbReference type="RefSeq" id="WP_190468175.1">
    <property type="nucleotide sequence ID" value="NZ_JACJPW010000059.1"/>
</dbReference>
<dbReference type="GO" id="GO:0007234">
    <property type="term" value="P:osmosensory signaling via phosphorelay pathway"/>
    <property type="evidence" value="ECO:0007669"/>
    <property type="project" value="TreeGrafter"/>
</dbReference>
<dbReference type="SMART" id="SM00387">
    <property type="entry name" value="HATPase_c"/>
    <property type="match status" value="1"/>
</dbReference>
<name>A0A926ZK18_9CYAN</name>
<dbReference type="GO" id="GO:0000155">
    <property type="term" value="F:phosphorelay sensor kinase activity"/>
    <property type="evidence" value="ECO:0007669"/>
    <property type="project" value="InterPro"/>
</dbReference>
<evidence type="ECO:0000256" key="6">
    <source>
        <dbReference type="ARBA" id="ARBA00022679"/>
    </source>
</evidence>
<accession>A0A926ZK18</accession>
<dbReference type="Pfam" id="PF00360">
    <property type="entry name" value="PHY"/>
    <property type="match status" value="1"/>
</dbReference>
<feature type="domain" description="Phytochrome chromophore attachment site" evidence="10">
    <location>
        <begin position="152"/>
        <end position="310"/>
    </location>
</feature>
<keyword evidence="7" id="KW-0418">Kinase</keyword>
<dbReference type="PANTHER" id="PTHR42878">
    <property type="entry name" value="TWO-COMPONENT HISTIDINE KINASE"/>
    <property type="match status" value="1"/>
</dbReference>
<evidence type="ECO:0000313" key="12">
    <source>
        <dbReference type="EMBL" id="MBD2183576.1"/>
    </source>
</evidence>
<evidence type="ECO:0000256" key="2">
    <source>
        <dbReference type="ARBA" id="ARBA00006402"/>
    </source>
</evidence>
<dbReference type="InterPro" id="IPR043150">
    <property type="entry name" value="Phytochrome_PHY_sf"/>
</dbReference>
<dbReference type="Pfam" id="PF00512">
    <property type="entry name" value="HisKA"/>
    <property type="match status" value="1"/>
</dbReference>